<reference evidence="1" key="1">
    <citation type="journal article" date="2014" name="Front. Microbiol.">
        <title>High frequency of phylogenetically diverse reductive dehalogenase-homologous genes in deep subseafloor sedimentary metagenomes.</title>
        <authorList>
            <person name="Kawai M."/>
            <person name="Futagami T."/>
            <person name="Toyoda A."/>
            <person name="Takaki Y."/>
            <person name="Nishi S."/>
            <person name="Hori S."/>
            <person name="Arai W."/>
            <person name="Tsubouchi T."/>
            <person name="Morono Y."/>
            <person name="Uchiyama I."/>
            <person name="Ito T."/>
            <person name="Fujiyama A."/>
            <person name="Inagaki F."/>
            <person name="Takami H."/>
        </authorList>
    </citation>
    <scope>NUCLEOTIDE SEQUENCE</scope>
    <source>
        <strain evidence="1">Expedition CK06-06</strain>
    </source>
</reference>
<comment type="caution">
    <text evidence="1">The sequence shown here is derived from an EMBL/GenBank/DDBJ whole genome shotgun (WGS) entry which is preliminary data.</text>
</comment>
<feature type="non-terminal residue" evidence="1">
    <location>
        <position position="203"/>
    </location>
</feature>
<dbReference type="SUPFAM" id="SSF48317">
    <property type="entry name" value="Acid phosphatase/Vanadium-dependent haloperoxidase"/>
    <property type="match status" value="1"/>
</dbReference>
<sequence>MFRIILNSWLAALLLMIAISSTSSTQSPKAELSFKASYQQIQIKQDYARGLKLNRDYFEGYISDIKSILISPFHWQRSDWIKASLIAGITAGLYTQDQRIQDWVQENRSSVSDRVSEFAKPFGDGRYTLPGLGALYLYGHLFEDEKAQRTALLSLKSFVISGLFVQALKFTGHRHRPSSGDPYNTWDGPSFSTSNLSFPSGHS</sequence>
<gene>
    <name evidence="1" type="ORF">S12H4_16959</name>
</gene>
<organism evidence="1">
    <name type="scientific">marine sediment metagenome</name>
    <dbReference type="NCBI Taxonomy" id="412755"/>
    <lineage>
        <taxon>unclassified sequences</taxon>
        <taxon>metagenomes</taxon>
        <taxon>ecological metagenomes</taxon>
    </lineage>
</organism>
<protein>
    <recommendedName>
        <fullName evidence="2">Phosphatidic acid phosphatase type 2/haloperoxidase domain-containing protein</fullName>
    </recommendedName>
</protein>
<dbReference type="InterPro" id="IPR036938">
    <property type="entry name" value="PAP2/HPO_sf"/>
</dbReference>
<evidence type="ECO:0000313" key="1">
    <source>
        <dbReference type="EMBL" id="GAI82140.1"/>
    </source>
</evidence>
<dbReference type="AlphaFoldDB" id="X1T3F6"/>
<evidence type="ECO:0008006" key="2">
    <source>
        <dbReference type="Google" id="ProtNLM"/>
    </source>
</evidence>
<accession>X1T3F6</accession>
<proteinExistence type="predicted"/>
<name>X1T3F6_9ZZZZ</name>
<dbReference type="EMBL" id="BARW01008238">
    <property type="protein sequence ID" value="GAI82140.1"/>
    <property type="molecule type" value="Genomic_DNA"/>
</dbReference>